<protein>
    <submittedName>
        <fullName evidence="2">Uncharacterized protein</fullName>
    </submittedName>
</protein>
<evidence type="ECO:0000313" key="3">
    <source>
        <dbReference type="Proteomes" id="UP000299102"/>
    </source>
</evidence>
<proteinExistence type="predicted"/>
<evidence type="ECO:0000313" key="2">
    <source>
        <dbReference type="EMBL" id="GBP79195.1"/>
    </source>
</evidence>
<gene>
    <name evidence="2" type="ORF">EVAR_53061_1</name>
</gene>
<accession>A0A4C1YXX5</accession>
<dbReference type="Proteomes" id="UP000299102">
    <property type="component" value="Unassembled WGS sequence"/>
</dbReference>
<comment type="caution">
    <text evidence="2">The sequence shown here is derived from an EMBL/GenBank/DDBJ whole genome shotgun (WGS) entry which is preliminary data.</text>
</comment>
<feature type="region of interest" description="Disordered" evidence="1">
    <location>
        <begin position="120"/>
        <end position="143"/>
    </location>
</feature>
<sequence length="143" mass="15348">MSGAGAGPALTAGAPDRAGHASLPCCYTDRSLSSLDTSFLHISRRVRHRAPRLVPPPFDSFANRRHDVMRATKVIWIPEAERTRADVNEFFSAPSKLTTLQGANFRAATKTAIATGLGLKPRNPGPNRSVTEIDIEKNTGAGI</sequence>
<dbReference type="AlphaFoldDB" id="A0A4C1YXX5"/>
<keyword evidence="3" id="KW-1185">Reference proteome</keyword>
<evidence type="ECO:0000256" key="1">
    <source>
        <dbReference type="SAM" id="MobiDB-lite"/>
    </source>
</evidence>
<dbReference type="EMBL" id="BGZK01001404">
    <property type="protein sequence ID" value="GBP79195.1"/>
    <property type="molecule type" value="Genomic_DNA"/>
</dbReference>
<organism evidence="2 3">
    <name type="scientific">Eumeta variegata</name>
    <name type="common">Bagworm moth</name>
    <name type="synonym">Eumeta japonica</name>
    <dbReference type="NCBI Taxonomy" id="151549"/>
    <lineage>
        <taxon>Eukaryota</taxon>
        <taxon>Metazoa</taxon>
        <taxon>Ecdysozoa</taxon>
        <taxon>Arthropoda</taxon>
        <taxon>Hexapoda</taxon>
        <taxon>Insecta</taxon>
        <taxon>Pterygota</taxon>
        <taxon>Neoptera</taxon>
        <taxon>Endopterygota</taxon>
        <taxon>Lepidoptera</taxon>
        <taxon>Glossata</taxon>
        <taxon>Ditrysia</taxon>
        <taxon>Tineoidea</taxon>
        <taxon>Psychidae</taxon>
        <taxon>Oiketicinae</taxon>
        <taxon>Eumeta</taxon>
    </lineage>
</organism>
<reference evidence="2 3" key="1">
    <citation type="journal article" date="2019" name="Commun. Biol.">
        <title>The bagworm genome reveals a unique fibroin gene that provides high tensile strength.</title>
        <authorList>
            <person name="Kono N."/>
            <person name="Nakamura H."/>
            <person name="Ohtoshi R."/>
            <person name="Tomita M."/>
            <person name="Numata K."/>
            <person name="Arakawa K."/>
        </authorList>
    </citation>
    <scope>NUCLEOTIDE SEQUENCE [LARGE SCALE GENOMIC DNA]</scope>
</reference>
<name>A0A4C1YXX5_EUMVA</name>